<feature type="binding site" evidence="11">
    <location>
        <position position="199"/>
    </location>
    <ligand>
        <name>Zn(2+)</name>
        <dbReference type="ChEBI" id="CHEBI:29105"/>
        <label>1</label>
    </ligand>
</feature>
<dbReference type="InterPro" id="IPR012724">
    <property type="entry name" value="DnaJ"/>
</dbReference>
<dbReference type="Gene3D" id="2.10.230.10">
    <property type="entry name" value="Heat shock protein DnaJ, cysteine-rich domain"/>
    <property type="match status" value="1"/>
</dbReference>
<evidence type="ECO:0000256" key="1">
    <source>
        <dbReference type="ARBA" id="ARBA00022490"/>
    </source>
</evidence>
<evidence type="ECO:0000259" key="15">
    <source>
        <dbReference type="PROSITE" id="PS51188"/>
    </source>
</evidence>
<keyword evidence="3 11" id="KW-0479">Metal-binding</keyword>
<gene>
    <name evidence="16" type="primary">dnaJ2</name>
    <name evidence="11" type="synonym">dnaJ</name>
    <name evidence="16" type="ORF">TAE01_26240</name>
</gene>
<dbReference type="Pfam" id="PF00684">
    <property type="entry name" value="DnaJ_CXXCXGXG"/>
    <property type="match status" value="1"/>
</dbReference>
<comment type="cofactor">
    <cofactor evidence="11">
        <name>Zn(2+)</name>
        <dbReference type="ChEBI" id="CHEBI:29105"/>
    </cofactor>
    <text evidence="11">Binds 2 Zn(2+) ions per monomer.</text>
</comment>
<feature type="binding site" evidence="11">
    <location>
        <position position="202"/>
    </location>
    <ligand>
        <name>Zn(2+)</name>
        <dbReference type="ChEBI" id="CHEBI:29105"/>
        <label>1</label>
    </ligand>
</feature>
<evidence type="ECO:0000256" key="9">
    <source>
        <dbReference type="ARBA" id="ARBA00061004"/>
    </source>
</evidence>
<evidence type="ECO:0000256" key="5">
    <source>
        <dbReference type="ARBA" id="ARBA00022771"/>
    </source>
</evidence>
<feature type="repeat" description="CXXCXGXG motif" evidence="11">
    <location>
        <begin position="199"/>
        <end position="206"/>
    </location>
</feature>
<feature type="binding site" evidence="11">
    <location>
        <position position="159"/>
    </location>
    <ligand>
        <name>Zn(2+)</name>
        <dbReference type="ChEBI" id="CHEBI:29105"/>
        <label>2</label>
    </ligand>
</feature>
<dbReference type="GO" id="GO:0031072">
    <property type="term" value="F:heat shock protein binding"/>
    <property type="evidence" value="ECO:0007669"/>
    <property type="project" value="InterPro"/>
</dbReference>
<dbReference type="Proteomes" id="UP000321534">
    <property type="component" value="Unassembled WGS sequence"/>
</dbReference>
<dbReference type="InterPro" id="IPR001305">
    <property type="entry name" value="HSP_DnaJ_Cys-rich_dom"/>
</dbReference>
<comment type="domain">
    <text evidence="11">The J domain is necessary and sufficient to stimulate DnaK ATPase activity. Zinc center 1 plays an important role in the autonomous, DnaK-independent chaperone activity of DnaJ. Zinc center 2 is essential for interaction with DnaK and for DnaJ activity.</text>
</comment>
<dbReference type="PROSITE" id="PS51188">
    <property type="entry name" value="ZF_CR"/>
    <property type="match status" value="1"/>
</dbReference>
<feature type="binding site" evidence="11">
    <location>
        <position position="142"/>
    </location>
    <ligand>
        <name>Zn(2+)</name>
        <dbReference type="ChEBI" id="CHEBI:29105"/>
        <label>1</label>
    </ligand>
</feature>
<evidence type="ECO:0000256" key="13">
    <source>
        <dbReference type="SAM" id="MobiDB-lite"/>
    </source>
</evidence>
<feature type="binding site" evidence="11">
    <location>
        <position position="145"/>
    </location>
    <ligand>
        <name>Zn(2+)</name>
        <dbReference type="ChEBI" id="CHEBI:29105"/>
        <label>1</label>
    </ligand>
</feature>
<organism evidence="16 17">
    <name type="scientific">Terrabacter aerolatus</name>
    <dbReference type="NCBI Taxonomy" id="422442"/>
    <lineage>
        <taxon>Bacteria</taxon>
        <taxon>Bacillati</taxon>
        <taxon>Actinomycetota</taxon>
        <taxon>Actinomycetes</taxon>
        <taxon>Micrococcales</taxon>
        <taxon>Intrasporangiaceae</taxon>
        <taxon>Terrabacter</taxon>
    </lineage>
</organism>
<feature type="binding site" evidence="11">
    <location>
        <position position="162"/>
    </location>
    <ligand>
        <name>Zn(2+)</name>
        <dbReference type="ChEBI" id="CHEBI:29105"/>
        <label>2</label>
    </ligand>
</feature>
<evidence type="ECO:0000259" key="14">
    <source>
        <dbReference type="PROSITE" id="PS50076"/>
    </source>
</evidence>
<dbReference type="Gene3D" id="1.10.287.110">
    <property type="entry name" value="DnaJ domain"/>
    <property type="match status" value="1"/>
</dbReference>
<dbReference type="Gene3D" id="2.60.260.20">
    <property type="entry name" value="Urease metallochaperone UreE, N-terminal domain"/>
    <property type="match status" value="2"/>
</dbReference>
<keyword evidence="5 11" id="KW-0863">Zinc-finger</keyword>
<dbReference type="SUPFAM" id="SSF49493">
    <property type="entry name" value="HSP40/DnaJ peptide-binding domain"/>
    <property type="match status" value="2"/>
</dbReference>
<keyword evidence="7 11" id="KW-0346">Stress response</keyword>
<evidence type="ECO:0000313" key="17">
    <source>
        <dbReference type="Proteomes" id="UP000321534"/>
    </source>
</evidence>
<dbReference type="Pfam" id="PF00226">
    <property type="entry name" value="DnaJ"/>
    <property type="match status" value="1"/>
</dbReference>
<feature type="binding site" evidence="11">
    <location>
        <position position="188"/>
    </location>
    <ligand>
        <name>Zn(2+)</name>
        <dbReference type="ChEBI" id="CHEBI:29105"/>
        <label>2</label>
    </ligand>
</feature>
<evidence type="ECO:0000256" key="6">
    <source>
        <dbReference type="ARBA" id="ARBA00022833"/>
    </source>
</evidence>
<dbReference type="FunFam" id="2.10.230.10:FF:000002">
    <property type="entry name" value="Molecular chaperone DnaJ"/>
    <property type="match status" value="1"/>
</dbReference>
<dbReference type="GO" id="GO:0005737">
    <property type="term" value="C:cytoplasm"/>
    <property type="evidence" value="ECO:0007669"/>
    <property type="project" value="UniProtKB-SubCell"/>
</dbReference>
<evidence type="ECO:0000256" key="8">
    <source>
        <dbReference type="ARBA" id="ARBA00023186"/>
    </source>
</evidence>
<dbReference type="GO" id="GO:0005524">
    <property type="term" value="F:ATP binding"/>
    <property type="evidence" value="ECO:0007669"/>
    <property type="project" value="InterPro"/>
</dbReference>
<feature type="domain" description="J" evidence="14">
    <location>
        <begin position="3"/>
        <end position="67"/>
    </location>
</feature>
<dbReference type="SUPFAM" id="SSF46565">
    <property type="entry name" value="Chaperone J-domain"/>
    <property type="match status" value="1"/>
</dbReference>
<evidence type="ECO:0000256" key="2">
    <source>
        <dbReference type="ARBA" id="ARBA00022705"/>
    </source>
</evidence>
<feature type="region of interest" description="Disordered" evidence="13">
    <location>
        <begin position="353"/>
        <end position="377"/>
    </location>
</feature>
<keyword evidence="6 11" id="KW-0862">Zinc</keyword>
<dbReference type="InterPro" id="IPR008971">
    <property type="entry name" value="HSP40/DnaJ_pept-bd"/>
</dbReference>
<dbReference type="GO" id="GO:0006260">
    <property type="term" value="P:DNA replication"/>
    <property type="evidence" value="ECO:0007669"/>
    <property type="project" value="UniProtKB-KW"/>
</dbReference>
<sequence length="377" mass="40584">MNDYYAVLGVSRDASQEEIKKAYRRLARKLHPDVNPGADAEEEFKRVSQAYDVLSDPQKRQSFDMGSDPFASGGGAGFGAGQGFSFSDVMDAFFGAGAQAGTRGPRSRVQRGQDALVRLDIDLSKAVFGSEEELTLDTAVGCTRCDGDGAEPGTGRQTCPICKGAGEVQQIQRSFLGQVMTSRPCVNCQGFGSTLTDPCHDCSGDGRVRTRRSIKLKVPAGVDTGTRIQLTGEGEVGPGNGPKADLYVEIRVVNHETYTRRGDDLHCSVELPMAAAALGTSFKLSTFDGMQDLEIKAGTQSGDVLTLRGLGVTHLRHGGRGDLLVHATVQTPTRLTEEQQELLRQFAALRGEERPEGRLQPANKGLFGKLRDAFKEK</sequence>
<feature type="zinc finger region" description="CR-type" evidence="12">
    <location>
        <begin position="129"/>
        <end position="211"/>
    </location>
</feature>
<dbReference type="GO" id="GO:0008270">
    <property type="term" value="F:zinc ion binding"/>
    <property type="evidence" value="ECO:0007669"/>
    <property type="project" value="UniProtKB-UniRule"/>
</dbReference>
<dbReference type="PANTHER" id="PTHR43096:SF48">
    <property type="entry name" value="CHAPERONE PROTEIN DNAJ"/>
    <property type="match status" value="1"/>
</dbReference>
<dbReference type="InterPro" id="IPR018253">
    <property type="entry name" value="DnaJ_domain_CS"/>
</dbReference>
<comment type="subunit">
    <text evidence="11">Homodimer.</text>
</comment>
<comment type="similarity">
    <text evidence="9 11">Belongs to the DnaJ family.</text>
</comment>
<dbReference type="NCBIfam" id="NF010871">
    <property type="entry name" value="PRK14278.1"/>
    <property type="match status" value="1"/>
</dbReference>
<dbReference type="CDD" id="cd06257">
    <property type="entry name" value="DnaJ"/>
    <property type="match status" value="1"/>
</dbReference>
<feature type="domain" description="CR-type" evidence="15">
    <location>
        <begin position="129"/>
        <end position="211"/>
    </location>
</feature>
<keyword evidence="1 11" id="KW-0963">Cytoplasm</keyword>
<dbReference type="GO" id="GO:0051082">
    <property type="term" value="F:unfolded protein binding"/>
    <property type="evidence" value="ECO:0007669"/>
    <property type="project" value="UniProtKB-UniRule"/>
</dbReference>
<feature type="repeat" description="CXXCXGXG motif" evidence="11">
    <location>
        <begin position="185"/>
        <end position="192"/>
    </location>
</feature>
<keyword evidence="2 11" id="KW-0235">DNA replication</keyword>
<keyword evidence="17" id="KW-1185">Reference proteome</keyword>
<reference evidence="16 17" key="1">
    <citation type="submission" date="2019-07" db="EMBL/GenBank/DDBJ databases">
        <title>Whole genome shotgun sequence of Terrabacter aerolatus NBRC 106305.</title>
        <authorList>
            <person name="Hosoyama A."/>
            <person name="Uohara A."/>
            <person name="Ohji S."/>
            <person name="Ichikawa N."/>
        </authorList>
    </citation>
    <scope>NUCLEOTIDE SEQUENCE [LARGE SCALE GENOMIC DNA]</scope>
    <source>
        <strain evidence="16 17">NBRC 106305</strain>
    </source>
</reference>
<evidence type="ECO:0000256" key="3">
    <source>
        <dbReference type="ARBA" id="ARBA00022723"/>
    </source>
</evidence>
<comment type="function">
    <text evidence="11">Participates actively in the response to hyperosmotic and heat shock by preventing the aggregation of stress-denatured proteins and by disaggregating proteins, also in an autonomous, DnaK-independent fashion. Unfolded proteins bind initially to DnaJ; upon interaction with the DnaJ-bound protein, DnaK hydrolyzes its bound ATP, resulting in the formation of a stable complex. GrpE releases ADP from DnaK; ATP binding to DnaK triggers the release of the substrate protein, thus completing the reaction cycle. Several rounds of ATP-dependent interactions between DnaJ, DnaK and GrpE are required for fully efficient folding. Also involved, together with DnaK and GrpE, in the DNA replication of plasmids through activation of initiation proteins.</text>
</comment>
<feature type="repeat" description="CXXCXGXG motif" evidence="11">
    <location>
        <begin position="159"/>
        <end position="166"/>
    </location>
</feature>
<dbReference type="SMART" id="SM00271">
    <property type="entry name" value="DnaJ"/>
    <property type="match status" value="1"/>
</dbReference>
<comment type="caution">
    <text evidence="16">The sequence shown here is derived from an EMBL/GenBank/DDBJ whole genome shotgun (WGS) entry which is preliminary data.</text>
</comment>
<proteinExistence type="inferred from homology"/>
<dbReference type="Pfam" id="PF01556">
    <property type="entry name" value="DnaJ_C"/>
    <property type="match status" value="1"/>
</dbReference>
<dbReference type="PANTHER" id="PTHR43096">
    <property type="entry name" value="DNAJ HOMOLOG 1, MITOCHONDRIAL-RELATED"/>
    <property type="match status" value="1"/>
</dbReference>
<dbReference type="CDD" id="cd10747">
    <property type="entry name" value="DnaJ_C"/>
    <property type="match status" value="1"/>
</dbReference>
<dbReference type="InterPro" id="IPR002939">
    <property type="entry name" value="DnaJ_C"/>
</dbReference>
<dbReference type="GO" id="GO:0042026">
    <property type="term" value="P:protein refolding"/>
    <property type="evidence" value="ECO:0007669"/>
    <property type="project" value="TreeGrafter"/>
</dbReference>
<dbReference type="GO" id="GO:0009408">
    <property type="term" value="P:response to heat"/>
    <property type="evidence" value="ECO:0007669"/>
    <property type="project" value="InterPro"/>
</dbReference>
<keyword evidence="8 11" id="KW-0143">Chaperone</keyword>
<dbReference type="PROSITE" id="PS00636">
    <property type="entry name" value="DNAJ_1"/>
    <property type="match status" value="1"/>
</dbReference>
<dbReference type="PROSITE" id="PS50076">
    <property type="entry name" value="DNAJ_2"/>
    <property type="match status" value="1"/>
</dbReference>
<evidence type="ECO:0000256" key="4">
    <source>
        <dbReference type="ARBA" id="ARBA00022737"/>
    </source>
</evidence>
<protein>
    <recommendedName>
        <fullName evidence="10 11">Chaperone protein DnaJ</fullName>
    </recommendedName>
</protein>
<dbReference type="InterPro" id="IPR036410">
    <property type="entry name" value="HSP_DnaJ_Cys-rich_dom_sf"/>
</dbReference>
<dbReference type="HAMAP" id="MF_01152">
    <property type="entry name" value="DnaJ"/>
    <property type="match status" value="1"/>
</dbReference>
<evidence type="ECO:0000256" key="10">
    <source>
        <dbReference type="ARBA" id="ARBA00067609"/>
    </source>
</evidence>
<comment type="subcellular location">
    <subcellularLocation>
        <location evidence="11">Cytoplasm</location>
    </subcellularLocation>
</comment>
<dbReference type="RefSeq" id="WP_147067109.1">
    <property type="nucleotide sequence ID" value="NZ_BAAARO010000021.1"/>
</dbReference>
<evidence type="ECO:0000256" key="7">
    <source>
        <dbReference type="ARBA" id="ARBA00023016"/>
    </source>
</evidence>
<evidence type="ECO:0000313" key="16">
    <source>
        <dbReference type="EMBL" id="GEO30814.1"/>
    </source>
</evidence>
<name>A0A512D2Y3_9MICO</name>
<dbReference type="InterPro" id="IPR001623">
    <property type="entry name" value="DnaJ_domain"/>
</dbReference>
<dbReference type="SUPFAM" id="SSF57938">
    <property type="entry name" value="DnaJ/Hsp40 cysteine-rich domain"/>
    <property type="match status" value="1"/>
</dbReference>
<dbReference type="OrthoDB" id="9779889at2"/>
<dbReference type="CDD" id="cd10719">
    <property type="entry name" value="DnaJ_zf"/>
    <property type="match status" value="1"/>
</dbReference>
<dbReference type="InterPro" id="IPR036869">
    <property type="entry name" value="J_dom_sf"/>
</dbReference>
<keyword evidence="4 11" id="KW-0677">Repeat</keyword>
<evidence type="ECO:0000256" key="11">
    <source>
        <dbReference type="HAMAP-Rule" id="MF_01152"/>
    </source>
</evidence>
<feature type="repeat" description="CXXCXGXG motif" evidence="11">
    <location>
        <begin position="142"/>
        <end position="149"/>
    </location>
</feature>
<dbReference type="PRINTS" id="PR00625">
    <property type="entry name" value="JDOMAIN"/>
</dbReference>
<evidence type="ECO:0000256" key="12">
    <source>
        <dbReference type="PROSITE-ProRule" id="PRU00546"/>
    </source>
</evidence>
<feature type="binding site" evidence="11">
    <location>
        <position position="185"/>
    </location>
    <ligand>
        <name>Zn(2+)</name>
        <dbReference type="ChEBI" id="CHEBI:29105"/>
        <label>2</label>
    </ligand>
</feature>
<accession>A0A512D2Y3</accession>
<dbReference type="AlphaFoldDB" id="A0A512D2Y3"/>
<dbReference type="NCBIfam" id="NF008035">
    <property type="entry name" value="PRK10767.1"/>
    <property type="match status" value="1"/>
</dbReference>
<dbReference type="EMBL" id="BJYX01000013">
    <property type="protein sequence ID" value="GEO30814.1"/>
    <property type="molecule type" value="Genomic_DNA"/>
</dbReference>
<dbReference type="FunFam" id="2.60.260.20:FF:000005">
    <property type="entry name" value="Chaperone protein dnaJ 1, mitochondrial"/>
    <property type="match status" value="1"/>
</dbReference>